<evidence type="ECO:0000313" key="3">
    <source>
        <dbReference type="Proteomes" id="UP000535501"/>
    </source>
</evidence>
<dbReference type="EMBL" id="JACHEJ010000008">
    <property type="protein sequence ID" value="MBB6181226.1"/>
    <property type="molecule type" value="Genomic_DNA"/>
</dbReference>
<comment type="caution">
    <text evidence="2">The sequence shown here is derived from an EMBL/GenBank/DDBJ whole genome shotgun (WGS) entry which is preliminary data.</text>
</comment>
<dbReference type="AlphaFoldDB" id="A0A7W9Z208"/>
<keyword evidence="3" id="KW-1185">Reference proteome</keyword>
<dbReference type="Proteomes" id="UP000535501">
    <property type="component" value="Unassembled WGS sequence"/>
</dbReference>
<keyword evidence="1" id="KW-0812">Transmembrane</keyword>
<reference evidence="2 3" key="1">
    <citation type="submission" date="2020-08" db="EMBL/GenBank/DDBJ databases">
        <title>Genomic Encyclopedia of Type Strains, Phase IV (KMG-IV): sequencing the most valuable type-strain genomes for metagenomic binning, comparative biology and taxonomic classification.</title>
        <authorList>
            <person name="Goeker M."/>
        </authorList>
    </citation>
    <scope>NUCLEOTIDE SEQUENCE [LARGE SCALE GENOMIC DNA]</scope>
    <source>
        <strain evidence="2 3">DSM 102134</strain>
    </source>
</reference>
<gene>
    <name evidence="2" type="ORF">HNQ75_003211</name>
</gene>
<protein>
    <recommendedName>
        <fullName evidence="4">DUF1499 domain-containing protein</fullName>
    </recommendedName>
</protein>
<feature type="transmembrane region" description="Helical" evidence="1">
    <location>
        <begin position="74"/>
        <end position="101"/>
    </location>
</feature>
<sequence>MRRSTGRVSLSRVMFYTDRHAVANPGTAVSMTIRYVRPVSHSAYAARRIGLAALVLFVLAVLAHRFGPLRTPDFLALVLMSAAIAAAAVPLALVGLIRLWQQGAEGGMASAKALVYAGVPLGFVAAGAALYLTRPPLNEVSTDLEDVPAFLSRPQYDQQWLATVTTTRAAERQAQLAAYPGLAGRRYEGALDRVLQGVEAAAISARIDITERKGLELPELQDSLPGQEPQPDDAVAEVGEVPIPLPRPEPALPGMVASPTDQDVLLQGETETLVLGLPFDIVIRLREDVETTFVDVRVASRYGAHDLGMSAEIADDFLDRLDAELLGIAGG</sequence>
<evidence type="ECO:0000256" key="1">
    <source>
        <dbReference type="SAM" id="Phobius"/>
    </source>
</evidence>
<dbReference type="Pfam" id="PF07386">
    <property type="entry name" value="DUF1499"/>
    <property type="match status" value="1"/>
</dbReference>
<feature type="transmembrane region" description="Helical" evidence="1">
    <location>
        <begin position="49"/>
        <end position="68"/>
    </location>
</feature>
<name>A0A7W9Z208_9HYPH</name>
<proteinExistence type="predicted"/>
<accession>A0A7W9Z208</accession>
<evidence type="ECO:0000313" key="2">
    <source>
        <dbReference type="EMBL" id="MBB6181226.1"/>
    </source>
</evidence>
<feature type="transmembrane region" description="Helical" evidence="1">
    <location>
        <begin position="113"/>
        <end position="132"/>
    </location>
</feature>
<keyword evidence="1" id="KW-1133">Transmembrane helix</keyword>
<keyword evidence="1" id="KW-0472">Membrane</keyword>
<dbReference type="InterPro" id="IPR010865">
    <property type="entry name" value="DUF1499"/>
</dbReference>
<evidence type="ECO:0008006" key="4">
    <source>
        <dbReference type="Google" id="ProtNLM"/>
    </source>
</evidence>
<organism evidence="2 3">
    <name type="scientific">Pseudorhizobium flavum</name>
    <dbReference type="NCBI Taxonomy" id="1335061"/>
    <lineage>
        <taxon>Bacteria</taxon>
        <taxon>Pseudomonadati</taxon>
        <taxon>Pseudomonadota</taxon>
        <taxon>Alphaproteobacteria</taxon>
        <taxon>Hyphomicrobiales</taxon>
        <taxon>Rhizobiaceae</taxon>
        <taxon>Rhizobium/Agrobacterium group</taxon>
        <taxon>Pseudorhizobium</taxon>
    </lineage>
</organism>